<gene>
    <name evidence="2" type="ORF">NQ318_012285</name>
</gene>
<accession>A0AAV8YJY9</accession>
<evidence type="ECO:0000313" key="3">
    <source>
        <dbReference type="Proteomes" id="UP001162162"/>
    </source>
</evidence>
<comment type="caution">
    <text evidence="2">The sequence shown here is derived from an EMBL/GenBank/DDBJ whole genome shotgun (WGS) entry which is preliminary data.</text>
</comment>
<dbReference type="AlphaFoldDB" id="A0AAV8YJY9"/>
<feature type="domain" description="Glycoside hydrolase family 38 N-terminal" evidence="1">
    <location>
        <begin position="99"/>
        <end position="127"/>
    </location>
</feature>
<dbReference type="SUPFAM" id="SSF88713">
    <property type="entry name" value="Glycoside hydrolase/deacetylase"/>
    <property type="match status" value="1"/>
</dbReference>
<dbReference type="InterPro" id="IPR000602">
    <property type="entry name" value="Glyco_hydro_38_N"/>
</dbReference>
<dbReference type="EMBL" id="JAPWTK010000081">
    <property type="protein sequence ID" value="KAJ8951615.1"/>
    <property type="molecule type" value="Genomic_DNA"/>
</dbReference>
<dbReference type="InterPro" id="IPR027291">
    <property type="entry name" value="Glyco_hydro_38_N_sf"/>
</dbReference>
<dbReference type="InterPro" id="IPR036397">
    <property type="entry name" value="RNaseH_sf"/>
</dbReference>
<dbReference type="PANTHER" id="PTHR11607:SF3">
    <property type="entry name" value="LYSOSOMAL ALPHA-MANNOSIDASE"/>
    <property type="match status" value="1"/>
</dbReference>
<dbReference type="Gene3D" id="3.30.420.10">
    <property type="entry name" value="Ribonuclease H-like superfamily/Ribonuclease H"/>
    <property type="match status" value="1"/>
</dbReference>
<proteinExistence type="predicted"/>
<dbReference type="GO" id="GO:0005764">
    <property type="term" value="C:lysosome"/>
    <property type="evidence" value="ECO:0007669"/>
    <property type="project" value="TreeGrafter"/>
</dbReference>
<dbReference type="InterPro" id="IPR050843">
    <property type="entry name" value="Glycosyl_Hydrlase_38"/>
</dbReference>
<dbReference type="PANTHER" id="PTHR11607">
    <property type="entry name" value="ALPHA-MANNOSIDASE"/>
    <property type="match status" value="1"/>
</dbReference>
<organism evidence="2 3">
    <name type="scientific">Aromia moschata</name>
    <dbReference type="NCBI Taxonomy" id="1265417"/>
    <lineage>
        <taxon>Eukaryota</taxon>
        <taxon>Metazoa</taxon>
        <taxon>Ecdysozoa</taxon>
        <taxon>Arthropoda</taxon>
        <taxon>Hexapoda</taxon>
        <taxon>Insecta</taxon>
        <taxon>Pterygota</taxon>
        <taxon>Neoptera</taxon>
        <taxon>Endopterygota</taxon>
        <taxon>Coleoptera</taxon>
        <taxon>Polyphaga</taxon>
        <taxon>Cucujiformia</taxon>
        <taxon>Chrysomeloidea</taxon>
        <taxon>Cerambycidae</taxon>
        <taxon>Cerambycinae</taxon>
        <taxon>Callichromatini</taxon>
        <taxon>Aromia</taxon>
    </lineage>
</organism>
<dbReference type="Proteomes" id="UP001162162">
    <property type="component" value="Unassembled WGS sequence"/>
</dbReference>
<protein>
    <recommendedName>
        <fullName evidence="1">Glycoside hydrolase family 38 N-terminal domain-containing protein</fullName>
    </recommendedName>
</protein>
<evidence type="ECO:0000259" key="1">
    <source>
        <dbReference type="Pfam" id="PF01074"/>
    </source>
</evidence>
<feature type="non-terminal residue" evidence="2">
    <location>
        <position position="146"/>
    </location>
</feature>
<dbReference type="GO" id="GO:0006013">
    <property type="term" value="P:mannose metabolic process"/>
    <property type="evidence" value="ECO:0007669"/>
    <property type="project" value="InterPro"/>
</dbReference>
<evidence type="ECO:0000313" key="2">
    <source>
        <dbReference type="EMBL" id="KAJ8951615.1"/>
    </source>
</evidence>
<dbReference type="Gene3D" id="3.20.110.10">
    <property type="entry name" value="Glycoside hydrolase 38, N terminal domain"/>
    <property type="match status" value="1"/>
</dbReference>
<dbReference type="GO" id="GO:0003676">
    <property type="term" value="F:nucleic acid binding"/>
    <property type="evidence" value="ECO:0007669"/>
    <property type="project" value="InterPro"/>
</dbReference>
<keyword evidence="3" id="KW-1185">Reference proteome</keyword>
<dbReference type="Pfam" id="PF01074">
    <property type="entry name" value="Glyco_hydro_38N"/>
    <property type="match status" value="1"/>
</dbReference>
<dbReference type="InterPro" id="IPR011330">
    <property type="entry name" value="Glyco_hydro/deAcase_b/a-brl"/>
</dbReference>
<name>A0AAV8YJY9_9CUCU</name>
<reference evidence="2" key="1">
    <citation type="journal article" date="2023" name="Insect Mol. Biol.">
        <title>Genome sequencing provides insights into the evolution of gene families encoding plant cell wall-degrading enzymes in longhorned beetles.</title>
        <authorList>
            <person name="Shin N.R."/>
            <person name="Okamura Y."/>
            <person name="Kirsch R."/>
            <person name="Pauchet Y."/>
        </authorList>
    </citation>
    <scope>NUCLEOTIDE SEQUENCE</scope>
    <source>
        <strain evidence="2">AMC_N1</strain>
    </source>
</reference>
<sequence length="146" mass="16332">MIGPFFIDGNLNGETYLALLQNNVVPTMANLYPAEGNPQLPDNAIWFQQDGAPAYYEMKVGWLLLLVVAVVYGKPAEFEDDEPVCGYDSCHPVDHDKLNIHVVPHSHDDVGWVKTVDQYFYQRTVYEVCKLNTETGNIAETGLGRA</sequence>
<dbReference type="GO" id="GO:0004559">
    <property type="term" value="F:alpha-mannosidase activity"/>
    <property type="evidence" value="ECO:0007669"/>
    <property type="project" value="InterPro"/>
</dbReference>